<dbReference type="EC" id="3.2.1.3" evidence="2"/>
<keyword evidence="2" id="KW-0326">Glycosidase</keyword>
<dbReference type="InterPro" id="IPR011613">
    <property type="entry name" value="GH15-like"/>
</dbReference>
<dbReference type="PANTHER" id="PTHR31616">
    <property type="entry name" value="TREHALASE"/>
    <property type="match status" value="1"/>
</dbReference>
<gene>
    <name evidence="2" type="ORF">SCFA_2310001</name>
</gene>
<name>A0A485LYU5_9ZZZZ</name>
<dbReference type="AlphaFoldDB" id="A0A485LYU5"/>
<feature type="domain" description="GH15-like" evidence="1">
    <location>
        <begin position="53"/>
        <end position="130"/>
    </location>
</feature>
<accession>A0A485LYU5</accession>
<dbReference type="Pfam" id="PF00723">
    <property type="entry name" value="Glyco_hydro_15"/>
    <property type="match status" value="1"/>
</dbReference>
<dbReference type="GO" id="GO:0004339">
    <property type="term" value="F:glucan 1,4-alpha-glucosidase activity"/>
    <property type="evidence" value="ECO:0007669"/>
    <property type="project" value="UniProtKB-EC"/>
</dbReference>
<dbReference type="SUPFAM" id="SSF48208">
    <property type="entry name" value="Six-hairpin glycosidases"/>
    <property type="match status" value="1"/>
</dbReference>
<proteinExistence type="predicted"/>
<organism evidence="2">
    <name type="scientific">anaerobic digester metagenome</name>
    <dbReference type="NCBI Taxonomy" id="1263854"/>
    <lineage>
        <taxon>unclassified sequences</taxon>
        <taxon>metagenomes</taxon>
        <taxon>ecological metagenomes</taxon>
    </lineage>
</organism>
<evidence type="ECO:0000313" key="2">
    <source>
        <dbReference type="EMBL" id="VFU13827.1"/>
    </source>
</evidence>
<dbReference type="InterPro" id="IPR012341">
    <property type="entry name" value="6hp_glycosidase-like_sf"/>
</dbReference>
<reference evidence="2" key="1">
    <citation type="submission" date="2019-03" db="EMBL/GenBank/DDBJ databases">
        <authorList>
            <person name="Hao L."/>
        </authorList>
    </citation>
    <scope>NUCLEOTIDE SEQUENCE</scope>
</reference>
<dbReference type="Gene3D" id="1.50.10.10">
    <property type="match status" value="1"/>
</dbReference>
<dbReference type="PANTHER" id="PTHR31616:SF13">
    <property type="entry name" value="GLUCAN 1,4-ALPHA-GLUCOSIDASE"/>
    <property type="match status" value="1"/>
</dbReference>
<sequence>MRWLNASKTVREGILKHQWSNRLNRFRRGINRRVYRDTYDRALGRGERAFTGTDPSGIYQTYFIGEDERVDAALLGLVFPFAVLDPLDDRMEATVRAIEEKLWNRGAGGLYRYEGDNYREGNPWLITTFWLSIYHCLAGNRARASDLYKWCLNQANQHLLLPEQACKNSGGPAWVMPLNWSHAMFILTHLALHGRLQHLKKPGQEK</sequence>
<dbReference type="GO" id="GO:0005975">
    <property type="term" value="P:carbohydrate metabolic process"/>
    <property type="evidence" value="ECO:0007669"/>
    <property type="project" value="InterPro"/>
</dbReference>
<dbReference type="InterPro" id="IPR008928">
    <property type="entry name" value="6-hairpin_glycosidase_sf"/>
</dbReference>
<evidence type="ECO:0000259" key="1">
    <source>
        <dbReference type="Pfam" id="PF00723"/>
    </source>
</evidence>
<dbReference type="EMBL" id="CAADRN010000148">
    <property type="protein sequence ID" value="VFU13827.1"/>
    <property type="molecule type" value="Genomic_DNA"/>
</dbReference>
<protein>
    <submittedName>
        <fullName evidence="2">Glucoamylase</fullName>
        <ecNumber evidence="2">3.2.1.3</ecNumber>
    </submittedName>
</protein>
<keyword evidence="2" id="KW-0378">Hydrolase</keyword>